<dbReference type="Gene3D" id="3.10.10.10">
    <property type="entry name" value="HIV Type 1 Reverse Transcriptase, subunit A, domain 1"/>
    <property type="match status" value="1"/>
</dbReference>
<organism evidence="2 3">
    <name type="scientific">Araneus ventricosus</name>
    <name type="common">Orbweaver spider</name>
    <name type="synonym">Epeira ventricosa</name>
    <dbReference type="NCBI Taxonomy" id="182803"/>
    <lineage>
        <taxon>Eukaryota</taxon>
        <taxon>Metazoa</taxon>
        <taxon>Ecdysozoa</taxon>
        <taxon>Arthropoda</taxon>
        <taxon>Chelicerata</taxon>
        <taxon>Arachnida</taxon>
        <taxon>Araneae</taxon>
        <taxon>Araneomorphae</taxon>
        <taxon>Entelegynae</taxon>
        <taxon>Araneoidea</taxon>
        <taxon>Araneidae</taxon>
        <taxon>Araneus</taxon>
    </lineage>
</organism>
<dbReference type="InterPro" id="IPR050951">
    <property type="entry name" value="Retrovirus_Pol_polyprotein"/>
</dbReference>
<dbReference type="Gene3D" id="3.30.70.270">
    <property type="match status" value="1"/>
</dbReference>
<name>A0A4Y2MG46_ARAVE</name>
<dbReference type="Gene3D" id="2.40.70.10">
    <property type="entry name" value="Acid Proteases"/>
    <property type="match status" value="1"/>
</dbReference>
<sequence length="386" mass="43790">MRSVQDATYITENKETEPYVVPVVESDFFIDSVSVLKVGKVTVTNEWTKKIQICNHEIDFKLDTGAQISVLPLHIFSTFNNDLKVETTNIVPEAYGIYKLRPVGMINLLCSIGNKQANINFVVIENSKSKPLLGLEGCIKLSLVKCIDKVSVNMYQTKTKQFIENNKEIFTDVGKFEGKYTIKLKETAVPIARPPRRIPVSLRPKLEGKFKKLENEGIIAKVDNPQVWVSNLVVVEKNYGSIRLCLDPQDLNKIIKRDYVVIPKIEELVPKLTNKKVFSVLDLKDVFFQIELDDKSSDLCTFSSPFGYYKVLPLPMGLSCAPEKFQKRNEANFSDISGVLVYFDDLLIAGDTIEQHDEILAKVIKRAKVLNIKFNQIKIQLKVPEV</sequence>
<dbReference type="PROSITE" id="PS50878">
    <property type="entry name" value="RT_POL"/>
    <property type="match status" value="1"/>
</dbReference>
<dbReference type="InterPro" id="IPR043502">
    <property type="entry name" value="DNA/RNA_pol_sf"/>
</dbReference>
<proteinExistence type="predicted"/>
<comment type="caution">
    <text evidence="2">The sequence shown here is derived from an EMBL/GenBank/DDBJ whole genome shotgun (WGS) entry which is preliminary data.</text>
</comment>
<dbReference type="InterPro" id="IPR000477">
    <property type="entry name" value="RT_dom"/>
</dbReference>
<dbReference type="PANTHER" id="PTHR37984">
    <property type="entry name" value="PROTEIN CBG26694"/>
    <property type="match status" value="1"/>
</dbReference>
<dbReference type="OrthoDB" id="6569000at2759"/>
<dbReference type="EMBL" id="BGPR01007260">
    <property type="protein sequence ID" value="GBN25569.1"/>
    <property type="molecule type" value="Genomic_DNA"/>
</dbReference>
<evidence type="ECO:0000313" key="2">
    <source>
        <dbReference type="EMBL" id="GBN25569.1"/>
    </source>
</evidence>
<evidence type="ECO:0000313" key="3">
    <source>
        <dbReference type="Proteomes" id="UP000499080"/>
    </source>
</evidence>
<dbReference type="SUPFAM" id="SSF56672">
    <property type="entry name" value="DNA/RNA polymerases"/>
    <property type="match status" value="1"/>
</dbReference>
<dbReference type="Proteomes" id="UP000499080">
    <property type="component" value="Unassembled WGS sequence"/>
</dbReference>
<dbReference type="PANTHER" id="PTHR37984:SF8">
    <property type="entry name" value="CCHC-TYPE DOMAIN-CONTAINING PROTEIN"/>
    <property type="match status" value="1"/>
</dbReference>
<keyword evidence="3" id="KW-1185">Reference proteome</keyword>
<dbReference type="AlphaFoldDB" id="A0A4Y2MG46"/>
<dbReference type="GO" id="GO:0071897">
    <property type="term" value="P:DNA biosynthetic process"/>
    <property type="evidence" value="ECO:0007669"/>
    <property type="project" value="UniProtKB-ARBA"/>
</dbReference>
<reference evidence="2 3" key="1">
    <citation type="journal article" date="2019" name="Sci. Rep.">
        <title>Orb-weaving spider Araneus ventricosus genome elucidates the spidroin gene catalogue.</title>
        <authorList>
            <person name="Kono N."/>
            <person name="Nakamura H."/>
            <person name="Ohtoshi R."/>
            <person name="Moran D.A.P."/>
            <person name="Shinohara A."/>
            <person name="Yoshida Y."/>
            <person name="Fujiwara M."/>
            <person name="Mori M."/>
            <person name="Tomita M."/>
            <person name="Arakawa K."/>
        </authorList>
    </citation>
    <scope>NUCLEOTIDE SEQUENCE [LARGE SCALE GENOMIC DNA]</scope>
</reference>
<feature type="domain" description="Reverse transcriptase" evidence="1">
    <location>
        <begin position="216"/>
        <end position="386"/>
    </location>
</feature>
<dbReference type="InterPro" id="IPR021109">
    <property type="entry name" value="Peptidase_aspartic_dom_sf"/>
</dbReference>
<dbReference type="CDD" id="cd01647">
    <property type="entry name" value="RT_LTR"/>
    <property type="match status" value="1"/>
</dbReference>
<dbReference type="SUPFAM" id="SSF50630">
    <property type="entry name" value="Acid proteases"/>
    <property type="match status" value="1"/>
</dbReference>
<dbReference type="Pfam" id="PF00078">
    <property type="entry name" value="RVT_1"/>
    <property type="match status" value="1"/>
</dbReference>
<protein>
    <submittedName>
        <fullName evidence="2">Uncharacterized protein K02A2.6</fullName>
    </submittedName>
</protein>
<evidence type="ECO:0000259" key="1">
    <source>
        <dbReference type="PROSITE" id="PS50878"/>
    </source>
</evidence>
<dbReference type="InterPro" id="IPR043128">
    <property type="entry name" value="Rev_trsase/Diguanyl_cyclase"/>
</dbReference>
<accession>A0A4Y2MG46</accession>
<gene>
    <name evidence="2" type="primary">K02A2.6_264</name>
    <name evidence="2" type="ORF">AVEN_229413_1</name>
</gene>